<dbReference type="Gene3D" id="2.40.160.10">
    <property type="entry name" value="Porin"/>
    <property type="match status" value="1"/>
</dbReference>
<dbReference type="AlphaFoldDB" id="A0A0F9R344"/>
<keyword evidence="3" id="KW-0408">Iron</keyword>
<dbReference type="InterPro" id="IPR033900">
    <property type="entry name" value="Gram_neg_porin_domain"/>
</dbReference>
<dbReference type="SUPFAM" id="SSF56935">
    <property type="entry name" value="Porins"/>
    <property type="match status" value="1"/>
</dbReference>
<evidence type="ECO:0000313" key="5">
    <source>
        <dbReference type="EMBL" id="KKN19701.1"/>
    </source>
</evidence>
<reference evidence="5" key="1">
    <citation type="journal article" date="2015" name="Nature">
        <title>Complex archaea that bridge the gap between prokaryotes and eukaryotes.</title>
        <authorList>
            <person name="Spang A."/>
            <person name="Saw J.H."/>
            <person name="Jorgensen S.L."/>
            <person name="Zaremba-Niedzwiedzka K."/>
            <person name="Martijn J."/>
            <person name="Lind A.E."/>
            <person name="van Eijk R."/>
            <person name="Schleper C."/>
            <person name="Guy L."/>
            <person name="Ettema T.J."/>
        </authorList>
    </citation>
    <scope>NUCLEOTIDE SEQUENCE</scope>
</reference>
<accession>A0A0F9R344</accession>
<sequence>MTKKIILSFLFLLGISAVAFAQADAYKGEKLYQLKCGRCHFAYAPEKYSPEEWKTLVNEMGPLSGLDEESEKLILDYLTEKASAKERGALPTSPVLAGYVYTEFFSYKDKVDTFDSHYLNVSLAGRLHQRVSYRAEFEFEHGGGSAEPPFIEQAWVDVWFMRNMALRIGAMLTPFNRFDDFHGPLENFLVTRPQMSREIGVSAWKEVGINFHGNLFIHKDFYINYDAYVINGLGSGSRLRKSRQYTDNNDAKSLGFRLSGVIADRWEVGASYYRGAWDDDGDLNLTMYGLHLLGKIGEFSLFAEYSHSSSENPGLIEKGKADGFFIQGSYLINGKFRSTIRYGTLDYLDPGSLLGRSSTDYDTKAIALAFNYYLTRLIVFKFEYDIVQEGPRKTDISNNVLSLQVAFRF</sequence>
<dbReference type="PROSITE" id="PS51007">
    <property type="entry name" value="CYTC"/>
    <property type="match status" value="1"/>
</dbReference>
<dbReference type="EMBL" id="LAZR01003309">
    <property type="protein sequence ID" value="KKN19701.1"/>
    <property type="molecule type" value="Genomic_DNA"/>
</dbReference>
<proteinExistence type="predicted"/>
<dbReference type="InterPro" id="IPR009056">
    <property type="entry name" value="Cyt_c-like_dom"/>
</dbReference>
<feature type="domain" description="Cytochrome c" evidence="4">
    <location>
        <begin position="23"/>
        <end position="106"/>
    </location>
</feature>
<dbReference type="SUPFAM" id="SSF46626">
    <property type="entry name" value="Cytochrome c"/>
    <property type="match status" value="1"/>
</dbReference>
<evidence type="ECO:0000256" key="3">
    <source>
        <dbReference type="ARBA" id="ARBA00023004"/>
    </source>
</evidence>
<organism evidence="5">
    <name type="scientific">marine sediment metagenome</name>
    <dbReference type="NCBI Taxonomy" id="412755"/>
    <lineage>
        <taxon>unclassified sequences</taxon>
        <taxon>metagenomes</taxon>
        <taxon>ecological metagenomes</taxon>
    </lineage>
</organism>
<name>A0A0F9R344_9ZZZZ</name>
<dbReference type="GO" id="GO:0046872">
    <property type="term" value="F:metal ion binding"/>
    <property type="evidence" value="ECO:0007669"/>
    <property type="project" value="UniProtKB-KW"/>
</dbReference>
<dbReference type="GO" id="GO:0020037">
    <property type="term" value="F:heme binding"/>
    <property type="evidence" value="ECO:0007669"/>
    <property type="project" value="InterPro"/>
</dbReference>
<dbReference type="Pfam" id="PF13609">
    <property type="entry name" value="Porin_4"/>
    <property type="match status" value="1"/>
</dbReference>
<dbReference type="GO" id="GO:0009055">
    <property type="term" value="F:electron transfer activity"/>
    <property type="evidence" value="ECO:0007669"/>
    <property type="project" value="InterPro"/>
</dbReference>
<dbReference type="Pfam" id="PF09626">
    <property type="entry name" value="DHC"/>
    <property type="match status" value="1"/>
</dbReference>
<dbReference type="InterPro" id="IPR036909">
    <property type="entry name" value="Cyt_c-like_dom_sf"/>
</dbReference>
<evidence type="ECO:0000256" key="2">
    <source>
        <dbReference type="ARBA" id="ARBA00022723"/>
    </source>
</evidence>
<dbReference type="InterPro" id="IPR023614">
    <property type="entry name" value="Porin_dom_sf"/>
</dbReference>
<evidence type="ECO:0000256" key="1">
    <source>
        <dbReference type="ARBA" id="ARBA00022617"/>
    </source>
</evidence>
<gene>
    <name evidence="5" type="ORF">LCGC14_0943000</name>
</gene>
<keyword evidence="1" id="KW-0349">Heme</keyword>
<protein>
    <recommendedName>
        <fullName evidence="4">Cytochrome c domain-containing protein</fullName>
    </recommendedName>
</protein>
<keyword evidence="2" id="KW-0479">Metal-binding</keyword>
<dbReference type="GO" id="GO:0015288">
    <property type="term" value="F:porin activity"/>
    <property type="evidence" value="ECO:0007669"/>
    <property type="project" value="InterPro"/>
</dbReference>
<evidence type="ECO:0000259" key="4">
    <source>
        <dbReference type="PROSITE" id="PS51007"/>
    </source>
</evidence>
<dbReference type="GO" id="GO:0016020">
    <property type="term" value="C:membrane"/>
    <property type="evidence" value="ECO:0007669"/>
    <property type="project" value="InterPro"/>
</dbReference>
<dbReference type="InterPro" id="IPR018588">
    <property type="entry name" value="Dihaem_cytochrome-c"/>
</dbReference>
<comment type="caution">
    <text evidence="5">The sequence shown here is derived from an EMBL/GenBank/DDBJ whole genome shotgun (WGS) entry which is preliminary data.</text>
</comment>